<proteinExistence type="inferred from homology"/>
<name>A0A934JZ32_9BACT</name>
<keyword evidence="8" id="KW-1185">Reference proteome</keyword>
<dbReference type="GO" id="GO:0005886">
    <property type="term" value="C:plasma membrane"/>
    <property type="evidence" value="ECO:0007669"/>
    <property type="project" value="UniProtKB-SubCell"/>
</dbReference>
<keyword evidence="3" id="KW-1003">Cell membrane</keyword>
<keyword evidence="6" id="KW-0472">Membrane</keyword>
<dbReference type="RefSeq" id="WP_338198631.1">
    <property type="nucleotide sequence ID" value="NZ_JAEKNR010000024.1"/>
</dbReference>
<reference evidence="7" key="1">
    <citation type="submission" date="2020-10" db="EMBL/GenBank/DDBJ databases">
        <title>Ca. Dormibacterota MAGs.</title>
        <authorList>
            <person name="Montgomery K."/>
        </authorList>
    </citation>
    <scope>NUCLEOTIDE SEQUENCE [LARGE SCALE GENOMIC DNA]</scope>
    <source>
        <strain evidence="7">SC8812_S17_10</strain>
    </source>
</reference>
<keyword evidence="5" id="KW-1133">Transmembrane helix</keyword>
<dbReference type="PANTHER" id="PTHR33452">
    <property type="entry name" value="OXIDOREDUCTASE CATD-RELATED"/>
    <property type="match status" value="1"/>
</dbReference>
<sequence length="179" mass="18792">MKDVGLLIARLIAGSLVAGHGAQKLFGWFEGPGWEKWTGMTESMMGMRPGRFWGGMQAVGEFGGGVLAALGLMNPIGPIAIVGTMLAASYKGHWGKPIWASKGGAELSVSFLATAVVVGSQSPGRYSLDSLLGVRLPRWLTAVTVLGTVALLAETVRPTLTPRLFPAPEAPEPVQPPEQ</sequence>
<comment type="caution">
    <text evidence="7">The sequence shown here is derived from an EMBL/GenBank/DDBJ whole genome shotgun (WGS) entry which is preliminary data.</text>
</comment>
<keyword evidence="4" id="KW-0812">Transmembrane</keyword>
<dbReference type="AlphaFoldDB" id="A0A934JZ32"/>
<dbReference type="EMBL" id="JAEKNR010000024">
    <property type="protein sequence ID" value="MBJ7596799.1"/>
    <property type="molecule type" value="Genomic_DNA"/>
</dbReference>
<evidence type="ECO:0000256" key="3">
    <source>
        <dbReference type="ARBA" id="ARBA00022475"/>
    </source>
</evidence>
<evidence type="ECO:0000256" key="4">
    <source>
        <dbReference type="ARBA" id="ARBA00022692"/>
    </source>
</evidence>
<comment type="similarity">
    <text evidence="2">Belongs to the DoxX family.</text>
</comment>
<gene>
    <name evidence="7" type="ORF">JF922_01745</name>
</gene>
<evidence type="ECO:0000313" key="8">
    <source>
        <dbReference type="Proteomes" id="UP000612893"/>
    </source>
</evidence>
<evidence type="ECO:0000256" key="6">
    <source>
        <dbReference type="ARBA" id="ARBA00023136"/>
    </source>
</evidence>
<dbReference type="PANTHER" id="PTHR33452:SF1">
    <property type="entry name" value="INNER MEMBRANE PROTEIN YPHA-RELATED"/>
    <property type="match status" value="1"/>
</dbReference>
<evidence type="ECO:0000256" key="2">
    <source>
        <dbReference type="ARBA" id="ARBA00006679"/>
    </source>
</evidence>
<accession>A0A934JZ32</accession>
<evidence type="ECO:0000313" key="7">
    <source>
        <dbReference type="EMBL" id="MBJ7596799.1"/>
    </source>
</evidence>
<evidence type="ECO:0000256" key="1">
    <source>
        <dbReference type="ARBA" id="ARBA00004651"/>
    </source>
</evidence>
<dbReference type="InterPro" id="IPR032808">
    <property type="entry name" value="DoxX"/>
</dbReference>
<comment type="subcellular location">
    <subcellularLocation>
        <location evidence="1">Cell membrane</location>
        <topology evidence="1">Multi-pass membrane protein</topology>
    </subcellularLocation>
</comment>
<organism evidence="7 8">
    <name type="scientific">Candidatus Nephthysia bennettiae</name>
    <dbReference type="NCBI Taxonomy" id="3127016"/>
    <lineage>
        <taxon>Bacteria</taxon>
        <taxon>Bacillati</taxon>
        <taxon>Candidatus Dormiibacterota</taxon>
        <taxon>Candidatus Dormibacteria</taxon>
        <taxon>Candidatus Dormibacterales</taxon>
        <taxon>Candidatus Dormibacteraceae</taxon>
        <taxon>Candidatus Nephthysia</taxon>
    </lineage>
</organism>
<dbReference type="Pfam" id="PF07681">
    <property type="entry name" value="DoxX"/>
    <property type="match status" value="1"/>
</dbReference>
<evidence type="ECO:0000256" key="5">
    <source>
        <dbReference type="ARBA" id="ARBA00022989"/>
    </source>
</evidence>
<dbReference type="InterPro" id="IPR051907">
    <property type="entry name" value="DoxX-like_oxidoreductase"/>
</dbReference>
<protein>
    <submittedName>
        <fullName evidence="7">DoxX family protein</fullName>
    </submittedName>
</protein>
<dbReference type="Proteomes" id="UP000612893">
    <property type="component" value="Unassembled WGS sequence"/>
</dbReference>